<protein>
    <submittedName>
        <fullName evidence="1">Uncharacterized protein</fullName>
    </submittedName>
</protein>
<dbReference type="Proteomes" id="UP001321473">
    <property type="component" value="Unassembled WGS sequence"/>
</dbReference>
<dbReference type="AlphaFoldDB" id="A0AAQ4DRS8"/>
<organism evidence="1 2">
    <name type="scientific">Amblyomma americanum</name>
    <name type="common">Lone star tick</name>
    <dbReference type="NCBI Taxonomy" id="6943"/>
    <lineage>
        <taxon>Eukaryota</taxon>
        <taxon>Metazoa</taxon>
        <taxon>Ecdysozoa</taxon>
        <taxon>Arthropoda</taxon>
        <taxon>Chelicerata</taxon>
        <taxon>Arachnida</taxon>
        <taxon>Acari</taxon>
        <taxon>Parasitiformes</taxon>
        <taxon>Ixodida</taxon>
        <taxon>Ixodoidea</taxon>
        <taxon>Ixodidae</taxon>
        <taxon>Amblyomminae</taxon>
        <taxon>Amblyomma</taxon>
    </lineage>
</organism>
<reference evidence="1 2" key="1">
    <citation type="journal article" date="2023" name="Arcadia Sci">
        <title>De novo assembly of a long-read Amblyomma americanum tick genome.</title>
        <authorList>
            <person name="Chou S."/>
            <person name="Poskanzer K.E."/>
            <person name="Rollins M."/>
            <person name="Thuy-Boun P.S."/>
        </authorList>
    </citation>
    <scope>NUCLEOTIDE SEQUENCE [LARGE SCALE GENOMIC DNA]</scope>
    <source>
        <strain evidence="1">F_SG_1</strain>
        <tissue evidence="1">Salivary glands</tissue>
    </source>
</reference>
<gene>
    <name evidence="1" type="ORF">V5799_032233</name>
</gene>
<accession>A0AAQ4DRS8</accession>
<sequence length="101" mass="11967">MFVSDSNFNVTKYRCLTISKIESIAKKEWEKKVTYHCFQDEKRTWFSWFSVGIKKTAHSYVFENELTPSTTTGQRKQDLDSRVLYTDYNTCILMETKALDN</sequence>
<proteinExistence type="predicted"/>
<name>A0AAQ4DRS8_AMBAM</name>
<evidence type="ECO:0000313" key="2">
    <source>
        <dbReference type="Proteomes" id="UP001321473"/>
    </source>
</evidence>
<comment type="caution">
    <text evidence="1">The sequence shown here is derived from an EMBL/GenBank/DDBJ whole genome shotgun (WGS) entry which is preliminary data.</text>
</comment>
<keyword evidence="2" id="KW-1185">Reference proteome</keyword>
<evidence type="ECO:0000313" key="1">
    <source>
        <dbReference type="EMBL" id="KAK8765168.1"/>
    </source>
</evidence>
<dbReference type="EMBL" id="JARKHS020027659">
    <property type="protein sequence ID" value="KAK8765168.1"/>
    <property type="molecule type" value="Genomic_DNA"/>
</dbReference>